<feature type="chain" id="PRO_5035316007" description="DUF4185 domain-containing protein" evidence="1">
    <location>
        <begin position="20"/>
        <end position="398"/>
    </location>
</feature>
<keyword evidence="1" id="KW-0732">Signal</keyword>
<accession>A0A8J3D7I0</accession>
<gene>
    <name evidence="2" type="ORF">GCM10007390_27720</name>
</gene>
<name>A0A8J3D7I0_9BACT</name>
<evidence type="ECO:0000256" key="1">
    <source>
        <dbReference type="SAM" id="SignalP"/>
    </source>
</evidence>
<comment type="caution">
    <text evidence="2">The sequence shown here is derived from an EMBL/GenBank/DDBJ whole genome shotgun (WGS) entry which is preliminary data.</text>
</comment>
<proteinExistence type="predicted"/>
<dbReference type="Proteomes" id="UP000598271">
    <property type="component" value="Unassembled WGS sequence"/>
</dbReference>
<evidence type="ECO:0000313" key="3">
    <source>
        <dbReference type="Proteomes" id="UP000598271"/>
    </source>
</evidence>
<protein>
    <recommendedName>
        <fullName evidence="4">DUF4185 domain-containing protein</fullName>
    </recommendedName>
</protein>
<reference evidence="2 3" key="1">
    <citation type="journal article" date="2014" name="Int. J. Syst. Evol. Microbiol.">
        <title>Complete genome sequence of Corynebacterium casei LMG S-19264T (=DSM 44701T), isolated from a smear-ripened cheese.</title>
        <authorList>
            <consortium name="US DOE Joint Genome Institute (JGI-PGF)"/>
            <person name="Walter F."/>
            <person name="Albersmeier A."/>
            <person name="Kalinowski J."/>
            <person name="Ruckert C."/>
        </authorList>
    </citation>
    <scope>NUCLEOTIDE SEQUENCE [LARGE SCALE GENOMIC DNA]</scope>
    <source>
        <strain evidence="2 3">KCTC 12866</strain>
    </source>
</reference>
<dbReference type="AlphaFoldDB" id="A0A8J3D7I0"/>
<feature type="signal peptide" evidence="1">
    <location>
        <begin position="1"/>
        <end position="19"/>
    </location>
</feature>
<evidence type="ECO:0000313" key="2">
    <source>
        <dbReference type="EMBL" id="GHB72127.1"/>
    </source>
</evidence>
<sequence>MQILIATAFLYLFSFNASPPPDSLPTGIRFNTETLVRKGNFGDNWCQTWGADNHIYTMLDDGNGWWGSDKKVEGHPGWQGSMMLQIRGDENFEAEDVKQMSGWPANHVTSPLYAYGTLSVDGTMYVWLWKSETDTWYRRPVANRLLYTKDLGKTFYRWDGQLETTETFNNLDSTTFFFYKEQPKRKIDRDAYAFNWIEFCQNGKDNSEAKDDFIYMYTPEQDDPAKLTVIRVHKNNILDKSKYEYFKEWQGDNPVWTDSMSDRGVNLKYPDAPAGQEWMWASWLPSVVYNKGLDSYIMTSYGIYDPGKKYWAGWCSKCKYPASLGFWYAKNPWGPWKQFHYTEHFYADREQNRTYGFKLSPKWISKDGKKMQLIWSDASDDHSTNYKWNQMEIEILTD</sequence>
<dbReference type="EMBL" id="BMXF01000002">
    <property type="protein sequence ID" value="GHB72127.1"/>
    <property type="molecule type" value="Genomic_DNA"/>
</dbReference>
<organism evidence="2 3">
    <name type="scientific">Persicitalea jodogahamensis</name>
    <dbReference type="NCBI Taxonomy" id="402147"/>
    <lineage>
        <taxon>Bacteria</taxon>
        <taxon>Pseudomonadati</taxon>
        <taxon>Bacteroidota</taxon>
        <taxon>Cytophagia</taxon>
        <taxon>Cytophagales</taxon>
        <taxon>Spirosomataceae</taxon>
        <taxon>Persicitalea</taxon>
    </lineage>
</organism>
<dbReference type="RefSeq" id="WP_189565053.1">
    <property type="nucleotide sequence ID" value="NZ_BMXF01000002.1"/>
</dbReference>
<evidence type="ECO:0008006" key="4">
    <source>
        <dbReference type="Google" id="ProtNLM"/>
    </source>
</evidence>
<keyword evidence="3" id="KW-1185">Reference proteome</keyword>